<sequence>MSLPQDPAARKAIKKCMEEISASMTRTEGERDFIKEAIANICEEYELNKKTIRKLARTYHKQNFSREVAEHEEFETMYEQLTGETSLGDTN</sequence>
<evidence type="ECO:0000313" key="1">
    <source>
        <dbReference type="EMBL" id="CAB5221821.1"/>
    </source>
</evidence>
<protein>
    <submittedName>
        <fullName evidence="1">Double-stranded DNA-binding protein</fullName>
    </submittedName>
</protein>
<dbReference type="InterPro" id="IPR020313">
    <property type="entry name" value="Double-stranded_DNA-bd"/>
</dbReference>
<proteinExistence type="predicted"/>
<dbReference type="Pfam" id="PF11126">
    <property type="entry name" value="Phage_DsbA"/>
    <property type="match status" value="1"/>
</dbReference>
<gene>
    <name evidence="1" type="ORF">UFOVP242_91</name>
</gene>
<dbReference type="EMBL" id="LR798294">
    <property type="protein sequence ID" value="CAB5221821.1"/>
    <property type="molecule type" value="Genomic_DNA"/>
</dbReference>
<accession>A0A6J7WV10</accession>
<dbReference type="GO" id="GO:0003677">
    <property type="term" value="F:DNA binding"/>
    <property type="evidence" value="ECO:0007669"/>
    <property type="project" value="UniProtKB-KW"/>
</dbReference>
<reference evidence="1" key="1">
    <citation type="submission" date="2020-05" db="EMBL/GenBank/DDBJ databases">
        <authorList>
            <person name="Chiriac C."/>
            <person name="Salcher M."/>
            <person name="Ghai R."/>
            <person name="Kavagutti S V."/>
        </authorList>
    </citation>
    <scope>NUCLEOTIDE SEQUENCE</scope>
</reference>
<organism evidence="1">
    <name type="scientific">uncultured Caudovirales phage</name>
    <dbReference type="NCBI Taxonomy" id="2100421"/>
    <lineage>
        <taxon>Viruses</taxon>
        <taxon>Duplodnaviria</taxon>
        <taxon>Heunggongvirae</taxon>
        <taxon>Uroviricota</taxon>
        <taxon>Caudoviricetes</taxon>
        <taxon>Peduoviridae</taxon>
        <taxon>Maltschvirus</taxon>
        <taxon>Maltschvirus maltsch</taxon>
    </lineage>
</organism>
<name>A0A6J7WV10_9CAUD</name>
<keyword evidence="1" id="KW-0238">DNA-binding</keyword>